<accession>A0A6A3CK60</accession>
<protein>
    <submittedName>
        <fullName evidence="3">Cysteine proteinases superfamily protein, putative isoform 7</fullName>
    </submittedName>
</protein>
<gene>
    <name evidence="3" type="ORF">F3Y22_tig00003632pilonHSYRG00018</name>
</gene>
<dbReference type="Proteomes" id="UP000436088">
    <property type="component" value="Unassembled WGS sequence"/>
</dbReference>
<sequence length="191" mass="22218">MGKKKHGNDTSMPVEISSSDPDIIPCRARSNRRFKGENSISKLKNKLDSGSLECYIRTIWSRFPENKRTSFTYLDCRWFAWDHWSLVIFCHLGESFQSKTRTPCVLLLDSLRMLNPTRLEPDIRKFTFDIYEAEGRSKNKQTIYGIPLLVPKVPQQRMWELCSLFHKVLSKAPLRTLASRATLTLYASRNV</sequence>
<feature type="region of interest" description="Disordered" evidence="2">
    <location>
        <begin position="1"/>
        <end position="23"/>
    </location>
</feature>
<organism evidence="3 4">
    <name type="scientific">Hibiscus syriacus</name>
    <name type="common">Rose of Sharon</name>
    <dbReference type="NCBI Taxonomy" id="106335"/>
    <lineage>
        <taxon>Eukaryota</taxon>
        <taxon>Viridiplantae</taxon>
        <taxon>Streptophyta</taxon>
        <taxon>Embryophyta</taxon>
        <taxon>Tracheophyta</taxon>
        <taxon>Spermatophyta</taxon>
        <taxon>Magnoliopsida</taxon>
        <taxon>eudicotyledons</taxon>
        <taxon>Gunneridae</taxon>
        <taxon>Pentapetalae</taxon>
        <taxon>rosids</taxon>
        <taxon>malvids</taxon>
        <taxon>Malvales</taxon>
        <taxon>Malvaceae</taxon>
        <taxon>Malvoideae</taxon>
        <taxon>Hibiscus</taxon>
    </lineage>
</organism>
<comment type="caution">
    <text evidence="3">The sequence shown here is derived from an EMBL/GenBank/DDBJ whole genome shotgun (WGS) entry which is preliminary data.</text>
</comment>
<keyword evidence="1" id="KW-0788">Thiol protease</keyword>
<evidence type="ECO:0000313" key="3">
    <source>
        <dbReference type="EMBL" id="KAE8729533.1"/>
    </source>
</evidence>
<dbReference type="AlphaFoldDB" id="A0A6A3CK60"/>
<evidence type="ECO:0000313" key="4">
    <source>
        <dbReference type="Proteomes" id="UP000436088"/>
    </source>
</evidence>
<name>A0A6A3CK60_HIBSY</name>
<keyword evidence="1" id="KW-0378">Hydrolase</keyword>
<evidence type="ECO:0000256" key="2">
    <source>
        <dbReference type="SAM" id="MobiDB-lite"/>
    </source>
</evidence>
<keyword evidence="1" id="KW-0645">Protease</keyword>
<reference evidence="3" key="1">
    <citation type="submission" date="2019-09" db="EMBL/GenBank/DDBJ databases">
        <title>Draft genome information of white flower Hibiscus syriacus.</title>
        <authorList>
            <person name="Kim Y.-M."/>
        </authorList>
    </citation>
    <scope>NUCLEOTIDE SEQUENCE [LARGE SCALE GENOMIC DNA]</scope>
    <source>
        <strain evidence="3">YM2019G1</strain>
    </source>
</reference>
<evidence type="ECO:0000256" key="1">
    <source>
        <dbReference type="ARBA" id="ARBA00022807"/>
    </source>
</evidence>
<dbReference type="GO" id="GO:0008234">
    <property type="term" value="F:cysteine-type peptidase activity"/>
    <property type="evidence" value="ECO:0007669"/>
    <property type="project" value="UniProtKB-KW"/>
</dbReference>
<dbReference type="InterPro" id="IPR038765">
    <property type="entry name" value="Papain-like_cys_pep_sf"/>
</dbReference>
<dbReference type="PANTHER" id="PTHR46915:SF6">
    <property type="entry name" value="CYSTEINE PROTEINASES SUPERFAMILY PROTEIN"/>
    <property type="match status" value="1"/>
</dbReference>
<dbReference type="EMBL" id="VEPZ02000228">
    <property type="protein sequence ID" value="KAE8729533.1"/>
    <property type="molecule type" value="Genomic_DNA"/>
</dbReference>
<keyword evidence="4" id="KW-1185">Reference proteome</keyword>
<dbReference type="PANTHER" id="PTHR46915">
    <property type="entry name" value="UBIQUITIN-LIKE PROTEASE 4-RELATED"/>
    <property type="match status" value="1"/>
</dbReference>
<proteinExistence type="predicted"/>
<dbReference type="SUPFAM" id="SSF54001">
    <property type="entry name" value="Cysteine proteinases"/>
    <property type="match status" value="1"/>
</dbReference>